<evidence type="ECO:0000259" key="2">
    <source>
        <dbReference type="SMART" id="SM00487"/>
    </source>
</evidence>
<feature type="region of interest" description="Disordered" evidence="1">
    <location>
        <begin position="280"/>
        <end position="322"/>
    </location>
</feature>
<dbReference type="InterPro" id="IPR014001">
    <property type="entry name" value="Helicase_ATP-bd"/>
</dbReference>
<dbReference type="RefSeq" id="WP_268882533.1">
    <property type="nucleotide sequence ID" value="NZ_CP114029.1"/>
</dbReference>
<feature type="domain" description="Helicase ATP-binding" evidence="2">
    <location>
        <begin position="18"/>
        <end position="307"/>
    </location>
</feature>
<evidence type="ECO:0000313" key="4">
    <source>
        <dbReference type="Proteomes" id="UP001164020"/>
    </source>
</evidence>
<sequence length="322" mass="35849">MVNWIHVGDRLREIGERSGARLNDGQCDSLWAIAERIPRHGLILADEVGLGKTRIAVAVAKAVTDCGGRVAILVPPTLGFQWQEELRHGGLPDVPPILRSDHQWRSAWAPDEHPKPWFAEPVVILSHGFTNWRIHADPHGRTALLPMLVGLARRAAGNRRAPRGFNEFADSVWSSIHCAAESIAAHCSERRDGPLWRTFIEFADMDWASARDGGHFQSGEDNRRGLHRAVGLGLGAFDLVVVDEAHKSRGGWTGLSRLLEETLVLYPRNTRRLCMSATPVEPRRGTMDTVADTSWDRRGRGSTLRHRQLRAGRPPRSSDVAR</sequence>
<dbReference type="SUPFAM" id="SSF52540">
    <property type="entry name" value="P-loop containing nucleoside triphosphate hydrolases"/>
    <property type="match status" value="1"/>
</dbReference>
<accession>A0ABY7C3B1</accession>
<dbReference type="InterPro" id="IPR027417">
    <property type="entry name" value="P-loop_NTPase"/>
</dbReference>
<dbReference type="Gene3D" id="3.40.50.300">
    <property type="entry name" value="P-loop containing nucleotide triphosphate hydrolases"/>
    <property type="match status" value="1"/>
</dbReference>
<gene>
    <name evidence="3" type="ORF">OH818_08085</name>
</gene>
<evidence type="ECO:0000313" key="3">
    <source>
        <dbReference type="EMBL" id="WAP70082.1"/>
    </source>
</evidence>
<reference evidence="3" key="1">
    <citation type="submission" date="2022-12" db="EMBL/GenBank/DDBJ databases">
        <title>Jiella pelagia sp. nov., isolated from phosphonate enriched culture of Northwest Pacific surface seawater.</title>
        <authorList>
            <person name="Shin D.Y."/>
            <person name="Hwang C.Y."/>
        </authorList>
    </citation>
    <scope>NUCLEOTIDE SEQUENCE</scope>
    <source>
        <strain evidence="3">HL-NP1</strain>
    </source>
</reference>
<dbReference type="Gene3D" id="3.40.50.10810">
    <property type="entry name" value="Tandem AAA-ATPase domain"/>
    <property type="match status" value="1"/>
</dbReference>
<organism evidence="3 4">
    <name type="scientific">Jiella pelagia</name>
    <dbReference type="NCBI Taxonomy" id="2986949"/>
    <lineage>
        <taxon>Bacteria</taxon>
        <taxon>Pseudomonadati</taxon>
        <taxon>Pseudomonadota</taxon>
        <taxon>Alphaproteobacteria</taxon>
        <taxon>Hyphomicrobiales</taxon>
        <taxon>Aurantimonadaceae</taxon>
        <taxon>Jiella</taxon>
    </lineage>
</organism>
<name>A0ABY7C3B1_9HYPH</name>
<proteinExistence type="predicted"/>
<evidence type="ECO:0000256" key="1">
    <source>
        <dbReference type="SAM" id="MobiDB-lite"/>
    </source>
</evidence>
<dbReference type="InterPro" id="IPR038718">
    <property type="entry name" value="SNF2-like_sf"/>
</dbReference>
<protein>
    <recommendedName>
        <fullName evidence="2">Helicase ATP-binding domain-containing protein</fullName>
    </recommendedName>
</protein>
<dbReference type="SMART" id="SM00487">
    <property type="entry name" value="DEXDc"/>
    <property type="match status" value="1"/>
</dbReference>
<dbReference type="EMBL" id="CP114029">
    <property type="protein sequence ID" value="WAP70082.1"/>
    <property type="molecule type" value="Genomic_DNA"/>
</dbReference>
<dbReference type="Proteomes" id="UP001164020">
    <property type="component" value="Chromosome"/>
</dbReference>
<keyword evidence="4" id="KW-1185">Reference proteome</keyword>